<dbReference type="PRINTS" id="PR00609">
    <property type="entry name" value="CYTOCHROMEC3"/>
</dbReference>
<reference evidence="8 9" key="1">
    <citation type="submission" date="2008-10" db="EMBL/GenBank/DDBJ databases">
        <title>Draft genome sequence of Desulvovibrio piger (ATCC 29098).</title>
        <authorList>
            <person name="Sudarsanam P."/>
            <person name="Ley R."/>
            <person name="Guruge J."/>
            <person name="Turnbaugh P.J."/>
            <person name="Mahowald M."/>
            <person name="Liep D."/>
            <person name="Gordon J."/>
        </authorList>
    </citation>
    <scope>NUCLEOTIDE SEQUENCE [LARGE SCALE GENOMIC DNA]</scope>
    <source>
        <strain evidence="8 9">ATCC 29098</strain>
    </source>
</reference>
<dbReference type="EMBL" id="ABXU01000034">
    <property type="protein sequence ID" value="EEB33628.1"/>
    <property type="molecule type" value="Genomic_DNA"/>
</dbReference>
<name>B6WTN7_9BACT</name>
<dbReference type="GO" id="GO:0020037">
    <property type="term" value="F:heme binding"/>
    <property type="evidence" value="ECO:0007669"/>
    <property type="project" value="InterPro"/>
</dbReference>
<dbReference type="STRING" id="901.DESPIGER_1277"/>
<dbReference type="GO" id="GO:0009055">
    <property type="term" value="F:electron transfer activity"/>
    <property type="evidence" value="ECO:0007669"/>
    <property type="project" value="InterPro"/>
</dbReference>
<dbReference type="Proteomes" id="UP000003676">
    <property type="component" value="Unassembled WGS sequence"/>
</dbReference>
<evidence type="ECO:0000256" key="5">
    <source>
        <dbReference type="ARBA" id="ARBA00023004"/>
    </source>
</evidence>
<feature type="binding site" description="axial binding residue" evidence="6">
    <location>
        <position position="156"/>
    </location>
    <ligand>
        <name>heme c</name>
        <dbReference type="ChEBI" id="CHEBI:61717"/>
        <label>1</label>
    </ligand>
    <ligandPart>
        <name>Fe</name>
        <dbReference type="ChEBI" id="CHEBI:18248"/>
    </ligandPart>
</feature>
<accession>B6WTN7</accession>
<evidence type="ECO:0000259" key="7">
    <source>
        <dbReference type="Pfam" id="PF02085"/>
    </source>
</evidence>
<evidence type="ECO:0000256" key="6">
    <source>
        <dbReference type="PIRSR" id="PIRSR602322-1"/>
    </source>
</evidence>
<feature type="binding site" description="axial binding residue" evidence="6">
    <location>
        <position position="94"/>
    </location>
    <ligand>
        <name>heme c</name>
        <dbReference type="ChEBI" id="CHEBI:61717"/>
        <label>1</label>
    </ligand>
    <ligandPart>
        <name>Fe</name>
        <dbReference type="ChEBI" id="CHEBI:18248"/>
    </ligandPart>
</feature>
<keyword evidence="3 6" id="KW-0479">Metal-binding</keyword>
<feature type="domain" description="Class III cytochrome C" evidence="7">
    <location>
        <begin position="65"/>
        <end position="157"/>
    </location>
</feature>
<dbReference type="InterPro" id="IPR036280">
    <property type="entry name" value="Multihaem_cyt_sf"/>
</dbReference>
<feature type="domain" description="Class III cytochrome C" evidence="7">
    <location>
        <begin position="258"/>
        <end position="330"/>
    </location>
</feature>
<dbReference type="InterPro" id="IPR020942">
    <property type="entry name" value="Cyt_c_III_dom"/>
</dbReference>
<feature type="binding site" description="axial binding residue" evidence="6">
    <location>
        <position position="79"/>
    </location>
    <ligand>
        <name>heme c</name>
        <dbReference type="ChEBI" id="CHEBI:61717"/>
        <label>1</label>
    </ligand>
    <ligandPart>
        <name>Fe</name>
        <dbReference type="ChEBI" id="CHEBI:18248"/>
    </ligandPart>
</feature>
<evidence type="ECO:0000256" key="3">
    <source>
        <dbReference type="ARBA" id="ARBA00022723"/>
    </source>
</evidence>
<evidence type="ECO:0000256" key="2">
    <source>
        <dbReference type="ARBA" id="ARBA00022617"/>
    </source>
</evidence>
<feature type="binding site" description="axial binding residue" evidence="6">
    <location>
        <position position="82"/>
    </location>
    <ligand>
        <name>heme c</name>
        <dbReference type="ChEBI" id="CHEBI:61717"/>
        <label>1</label>
    </ligand>
    <ligandPart>
        <name>Fe</name>
        <dbReference type="ChEBI" id="CHEBI:18248"/>
    </ligandPart>
</feature>
<keyword evidence="5 6" id="KW-0408">Iron</keyword>
<dbReference type="SUPFAM" id="SSF48695">
    <property type="entry name" value="Multiheme cytochromes"/>
    <property type="match status" value="1"/>
</dbReference>
<organism evidence="8 9">
    <name type="scientific">Desulfovibrio piger ATCC 29098</name>
    <dbReference type="NCBI Taxonomy" id="411464"/>
    <lineage>
        <taxon>Bacteria</taxon>
        <taxon>Pseudomonadati</taxon>
        <taxon>Thermodesulfobacteriota</taxon>
        <taxon>Desulfovibrionia</taxon>
        <taxon>Desulfovibrionales</taxon>
        <taxon>Desulfovibrionaceae</taxon>
        <taxon>Desulfovibrio</taxon>
    </lineage>
</organism>
<dbReference type="eggNOG" id="COG0484">
    <property type="taxonomic scope" value="Bacteria"/>
</dbReference>
<protein>
    <submittedName>
        <fullName evidence="8">Nine-heme cytochrome C</fullName>
    </submittedName>
</protein>
<dbReference type="HOGENOM" id="CLU_851850_0_0_7"/>
<sequence>MGKSLFQKDEHMRNGKALLLAAVIALAGVACLMLPEANRAVAVGLEESDAEMPNATVLFPVSEKPNPKGASMTPVTFNHQAHVDKIDDCAACHHTGDMVACSTCHTVEGKAEGNFINLERAMHATKIAPRKDGVTPKSCVSCHEEQYKERRECAGCHEIVTPKRDDKWCGVCHVVTSKMTPEQYQLGVAGKLSAEDRVALAEATIAERKPVDYLAPEACPYKVEIGSLSDKFEPNLFNHRRHVSSLMKRIEGDNLAKAFHSEPEILCATCHHRSPLSATPPKCGSCHSAKIDPRVPERPTLKAAYHLQCMGCHDGMDVARPLDTSCASCHKPRATENAN</sequence>
<evidence type="ECO:0000256" key="1">
    <source>
        <dbReference type="ARBA" id="ARBA00022448"/>
    </source>
</evidence>
<dbReference type="InterPro" id="IPR002322">
    <property type="entry name" value="Cyt_c_III"/>
</dbReference>
<dbReference type="Pfam" id="PF02085">
    <property type="entry name" value="Cytochrom_CIII"/>
    <property type="match status" value="2"/>
</dbReference>
<dbReference type="GO" id="GO:0046872">
    <property type="term" value="F:metal ion binding"/>
    <property type="evidence" value="ECO:0007669"/>
    <property type="project" value="UniProtKB-KW"/>
</dbReference>
<gene>
    <name evidence="8" type="ORF">DESPIG_01443</name>
</gene>
<proteinExistence type="predicted"/>
<dbReference type="NCBIfam" id="NF045784">
    <property type="entry name" value="9HemeCytC"/>
    <property type="match status" value="1"/>
</dbReference>
<evidence type="ECO:0000313" key="8">
    <source>
        <dbReference type="EMBL" id="EEB33628.1"/>
    </source>
</evidence>
<feature type="binding site" description="axial binding residue" evidence="6">
    <location>
        <position position="142"/>
    </location>
    <ligand>
        <name>heme c</name>
        <dbReference type="ChEBI" id="CHEBI:61717"/>
        <label>1</label>
    </ligand>
    <ligandPart>
        <name>Fe</name>
        <dbReference type="ChEBI" id="CHEBI:18248"/>
    </ligandPart>
</feature>
<keyword evidence="2 6" id="KW-0349">Heme</keyword>
<comment type="cofactor">
    <cofactor evidence="6">
        <name>heme c</name>
        <dbReference type="ChEBI" id="CHEBI:61717"/>
    </cofactor>
    <text evidence="6">Binds 4 heme c groups covalently per monomer.</text>
</comment>
<evidence type="ECO:0000313" key="9">
    <source>
        <dbReference type="Proteomes" id="UP000003676"/>
    </source>
</evidence>
<dbReference type="PROSITE" id="PS51257">
    <property type="entry name" value="PROKAR_LIPOPROTEIN"/>
    <property type="match status" value="1"/>
</dbReference>
<comment type="caution">
    <text evidence="8">The sequence shown here is derived from an EMBL/GenBank/DDBJ whole genome shotgun (WGS) entry which is preliminary data.</text>
</comment>
<dbReference type="InterPro" id="IPR054980">
    <property type="entry name" value="9HemeCytC"/>
</dbReference>
<feature type="binding site" description="axial binding residue" evidence="6">
    <location>
        <position position="92"/>
    </location>
    <ligand>
        <name>heme c</name>
        <dbReference type="ChEBI" id="CHEBI:61717"/>
        <label>1</label>
    </ligand>
    <ligandPart>
        <name>Fe</name>
        <dbReference type="ChEBI" id="CHEBI:18248"/>
    </ligandPart>
</feature>
<evidence type="ECO:0000256" key="4">
    <source>
        <dbReference type="ARBA" id="ARBA00022982"/>
    </source>
</evidence>
<feature type="binding site" description="axial binding residue" evidence="6">
    <location>
        <position position="143"/>
    </location>
    <ligand>
        <name>heme c</name>
        <dbReference type="ChEBI" id="CHEBI:61717"/>
        <label>1</label>
    </ligand>
    <ligandPart>
        <name>Fe</name>
        <dbReference type="ChEBI" id="CHEBI:18248"/>
    </ligandPart>
</feature>
<feature type="binding site" description="axial binding residue" evidence="6">
    <location>
        <position position="93"/>
    </location>
    <ligand>
        <name>heme c</name>
        <dbReference type="ChEBI" id="CHEBI:61717"/>
        <label>1</label>
    </ligand>
    <ligandPart>
        <name>Fe</name>
        <dbReference type="ChEBI" id="CHEBI:18248"/>
    </ligandPart>
</feature>
<dbReference type="CDD" id="cd08168">
    <property type="entry name" value="Cytochrom_C3"/>
    <property type="match status" value="2"/>
</dbReference>
<feature type="binding site" description="axial binding residue" evidence="6">
    <location>
        <position position="104"/>
    </location>
    <ligand>
        <name>heme c</name>
        <dbReference type="ChEBI" id="CHEBI:61717"/>
        <label>1</label>
    </ligand>
    <ligandPart>
        <name>Fe</name>
        <dbReference type="ChEBI" id="CHEBI:18248"/>
    </ligandPart>
</feature>
<feature type="binding site" description="axial binding residue" evidence="6">
    <location>
        <position position="139"/>
    </location>
    <ligand>
        <name>heme c</name>
        <dbReference type="ChEBI" id="CHEBI:61717"/>
        <label>1</label>
    </ligand>
    <ligandPart>
        <name>Fe</name>
        <dbReference type="ChEBI" id="CHEBI:18248"/>
    </ligandPart>
</feature>
<keyword evidence="1" id="KW-0813">Transport</keyword>
<keyword evidence="4" id="KW-0249">Electron transport</keyword>
<dbReference type="Gene3D" id="3.90.10.10">
    <property type="entry name" value="Cytochrome C3"/>
    <property type="match status" value="2"/>
</dbReference>
<feature type="binding site" description="axial binding residue" evidence="6">
    <location>
        <position position="153"/>
    </location>
    <ligand>
        <name>heme c</name>
        <dbReference type="ChEBI" id="CHEBI:61717"/>
        <label>1</label>
    </ligand>
    <ligandPart>
        <name>Fe</name>
        <dbReference type="ChEBI" id="CHEBI:18248"/>
    </ligandPart>
</feature>
<feature type="binding site" description="axial binding residue" evidence="6">
    <location>
        <position position="157"/>
    </location>
    <ligand>
        <name>heme c</name>
        <dbReference type="ChEBI" id="CHEBI:61717"/>
        <label>1</label>
    </ligand>
    <ligandPart>
        <name>Fe</name>
        <dbReference type="ChEBI" id="CHEBI:18248"/>
    </ligandPart>
</feature>
<dbReference type="AlphaFoldDB" id="B6WTN7"/>
<feature type="binding site" description="axial binding residue" evidence="6">
    <location>
        <position position="89"/>
    </location>
    <ligand>
        <name>heme c</name>
        <dbReference type="ChEBI" id="CHEBI:61717"/>
        <label>1</label>
    </ligand>
    <ligandPart>
        <name>Fe</name>
        <dbReference type="ChEBI" id="CHEBI:18248"/>
    </ligandPart>
</feature>
<reference evidence="8 9" key="2">
    <citation type="submission" date="2008-10" db="EMBL/GenBank/DDBJ databases">
        <authorList>
            <person name="Fulton L."/>
            <person name="Clifton S."/>
            <person name="Fulton B."/>
            <person name="Xu J."/>
            <person name="Minx P."/>
            <person name="Pepin K.H."/>
            <person name="Johnson M."/>
            <person name="Bhonagiri V."/>
            <person name="Nash W.E."/>
            <person name="Mardis E.R."/>
            <person name="Wilson R.K."/>
        </authorList>
    </citation>
    <scope>NUCLEOTIDE SEQUENCE [LARGE SCALE GENOMIC DNA]</scope>
    <source>
        <strain evidence="8 9">ATCC 29098</strain>
    </source>
</reference>